<evidence type="ECO:0000256" key="6">
    <source>
        <dbReference type="SAM" id="MobiDB-lite"/>
    </source>
</evidence>
<dbReference type="SUPFAM" id="SSF48498">
    <property type="entry name" value="Tetracyclin repressor-like, C-terminal domain"/>
    <property type="match status" value="1"/>
</dbReference>
<evidence type="ECO:0000256" key="4">
    <source>
        <dbReference type="ARBA" id="ARBA00023163"/>
    </source>
</evidence>
<dbReference type="Pfam" id="PF13977">
    <property type="entry name" value="TetR_C_6"/>
    <property type="match status" value="1"/>
</dbReference>
<dbReference type="Pfam" id="PF00440">
    <property type="entry name" value="TetR_N"/>
    <property type="match status" value="1"/>
</dbReference>
<feature type="DNA-binding region" description="H-T-H motif" evidence="5">
    <location>
        <begin position="53"/>
        <end position="72"/>
    </location>
</feature>
<accession>A0ABV1NW02</accession>
<dbReference type="PROSITE" id="PS50977">
    <property type="entry name" value="HTH_TETR_2"/>
    <property type="match status" value="1"/>
</dbReference>
<dbReference type="SUPFAM" id="SSF46689">
    <property type="entry name" value="Homeodomain-like"/>
    <property type="match status" value="1"/>
</dbReference>
<dbReference type="Proteomes" id="UP001482520">
    <property type="component" value="Unassembled WGS sequence"/>
</dbReference>
<sequence>MSTSPEHRPTTEGAVDGVPDPAVRRRPPRDEVRRALLDAAAELFARGGIDATSLDDVARAAGFTKGAVYSNFGSKDGLVDALAEDRISAYLDLGLAAVSDVAVPLEQQARDLGDRLSAAAEEQRDWHLLFLELWQRAVRGEGSQAFRERRRDLHGAVTAAIAEHVDAAGVAAPLPAGELATVLMALSNGLAIERHADPGSVADDLLGRVLVVLMGAAPPGRPADVAREQTRGEAQSSVDQ</sequence>
<protein>
    <submittedName>
        <fullName evidence="8">TetR/AcrR family transcriptional regulator</fullName>
    </submittedName>
</protein>
<dbReference type="PANTHER" id="PTHR30055:SF241">
    <property type="entry name" value="TRANSCRIPTIONAL REGULATORY PROTEIN"/>
    <property type="match status" value="1"/>
</dbReference>
<dbReference type="InterPro" id="IPR036271">
    <property type="entry name" value="Tet_transcr_reg_TetR-rel_C_sf"/>
</dbReference>
<dbReference type="PANTHER" id="PTHR30055">
    <property type="entry name" value="HTH-TYPE TRANSCRIPTIONAL REGULATOR RUTR"/>
    <property type="match status" value="1"/>
</dbReference>
<keyword evidence="3 5" id="KW-0238">DNA-binding</keyword>
<evidence type="ECO:0000313" key="9">
    <source>
        <dbReference type="Proteomes" id="UP001482520"/>
    </source>
</evidence>
<evidence type="ECO:0000259" key="7">
    <source>
        <dbReference type="PROSITE" id="PS50977"/>
    </source>
</evidence>
<gene>
    <name evidence="8" type="ORF">V6R90_05275</name>
</gene>
<evidence type="ECO:0000256" key="3">
    <source>
        <dbReference type="ARBA" id="ARBA00023125"/>
    </source>
</evidence>
<feature type="region of interest" description="Disordered" evidence="6">
    <location>
        <begin position="219"/>
        <end position="240"/>
    </location>
</feature>
<dbReference type="RefSeq" id="WP_349804001.1">
    <property type="nucleotide sequence ID" value="NZ_JBEGDP010000003.1"/>
</dbReference>
<feature type="domain" description="HTH tetR-type" evidence="7">
    <location>
        <begin position="30"/>
        <end position="90"/>
    </location>
</feature>
<dbReference type="InterPro" id="IPR050109">
    <property type="entry name" value="HTH-type_TetR-like_transc_reg"/>
</dbReference>
<dbReference type="InterPro" id="IPR001647">
    <property type="entry name" value="HTH_TetR"/>
</dbReference>
<evidence type="ECO:0000256" key="2">
    <source>
        <dbReference type="ARBA" id="ARBA00023015"/>
    </source>
</evidence>
<dbReference type="EMBL" id="JBEGDP010000003">
    <property type="protein sequence ID" value="MEQ7846683.1"/>
    <property type="molecule type" value="Genomic_DNA"/>
</dbReference>
<name>A0ABV1NW02_9ACTN</name>
<dbReference type="InterPro" id="IPR009057">
    <property type="entry name" value="Homeodomain-like_sf"/>
</dbReference>
<feature type="region of interest" description="Disordered" evidence="6">
    <location>
        <begin position="1"/>
        <end position="27"/>
    </location>
</feature>
<evidence type="ECO:0000313" key="8">
    <source>
        <dbReference type="EMBL" id="MEQ7846683.1"/>
    </source>
</evidence>
<feature type="compositionally biased region" description="Basic and acidic residues" evidence="6">
    <location>
        <begin position="1"/>
        <end position="10"/>
    </location>
</feature>
<keyword evidence="1" id="KW-0678">Repressor</keyword>
<comment type="caution">
    <text evidence="8">The sequence shown here is derived from an EMBL/GenBank/DDBJ whole genome shotgun (WGS) entry which is preliminary data.</text>
</comment>
<keyword evidence="9" id="KW-1185">Reference proteome</keyword>
<dbReference type="InterPro" id="IPR039538">
    <property type="entry name" value="BetI_C"/>
</dbReference>
<reference evidence="8 9" key="1">
    <citation type="submission" date="2024-02" db="EMBL/GenBank/DDBJ databases">
        <title>Full genome sequence of Nocardioides kribbensis.</title>
        <authorList>
            <person name="Poletto B.L."/>
            <person name="Silva G."/>
            <person name="Galante D."/>
            <person name="Campos K.R."/>
            <person name="Santos M.B.N."/>
            <person name="Sacchi C.T."/>
        </authorList>
    </citation>
    <scope>NUCLEOTIDE SEQUENCE [LARGE SCALE GENOMIC DNA]</scope>
    <source>
        <strain evidence="8 9">O4R</strain>
    </source>
</reference>
<dbReference type="Gene3D" id="1.10.357.10">
    <property type="entry name" value="Tetracycline Repressor, domain 2"/>
    <property type="match status" value="1"/>
</dbReference>
<organism evidence="8 9">
    <name type="scientific">Nocardioides kribbensis</name>
    <dbReference type="NCBI Taxonomy" id="305517"/>
    <lineage>
        <taxon>Bacteria</taxon>
        <taxon>Bacillati</taxon>
        <taxon>Actinomycetota</taxon>
        <taxon>Actinomycetes</taxon>
        <taxon>Propionibacteriales</taxon>
        <taxon>Nocardioidaceae</taxon>
        <taxon>Nocardioides</taxon>
    </lineage>
</organism>
<keyword evidence="2" id="KW-0805">Transcription regulation</keyword>
<keyword evidence="4" id="KW-0804">Transcription</keyword>
<proteinExistence type="predicted"/>
<evidence type="ECO:0000256" key="1">
    <source>
        <dbReference type="ARBA" id="ARBA00022491"/>
    </source>
</evidence>
<dbReference type="PRINTS" id="PR00455">
    <property type="entry name" value="HTHTETR"/>
</dbReference>
<evidence type="ECO:0000256" key="5">
    <source>
        <dbReference type="PROSITE-ProRule" id="PRU00335"/>
    </source>
</evidence>